<feature type="domain" description="MADF" evidence="1">
    <location>
        <begin position="1"/>
        <end position="78"/>
    </location>
</feature>
<gene>
    <name evidence="2" type="ORF">EB796_013224</name>
</gene>
<dbReference type="Pfam" id="PF10545">
    <property type="entry name" value="MADF_DNA_bdg"/>
    <property type="match status" value="1"/>
</dbReference>
<name>A0A7J7JSN1_BUGNE</name>
<accession>A0A7J7JSN1</accession>
<evidence type="ECO:0000259" key="1">
    <source>
        <dbReference type="PROSITE" id="PS51029"/>
    </source>
</evidence>
<proteinExistence type="predicted"/>
<sequence>MNKNIKTNNWKDVSKEMITLIGDHSFDEKTCATKYRNLRDHYMKLKKDHLNLPSGSSPKTPPKWPFFQLFGFVNKRVMLKVV</sequence>
<dbReference type="EMBL" id="VXIV02001947">
    <property type="protein sequence ID" value="KAF6028466.1"/>
    <property type="molecule type" value="Genomic_DNA"/>
</dbReference>
<keyword evidence="3" id="KW-1185">Reference proteome</keyword>
<reference evidence="2" key="1">
    <citation type="submission" date="2020-06" db="EMBL/GenBank/DDBJ databases">
        <title>Draft genome of Bugula neritina, a colonial animal packing powerful symbionts and potential medicines.</title>
        <authorList>
            <person name="Rayko M."/>
        </authorList>
    </citation>
    <scope>NUCLEOTIDE SEQUENCE [LARGE SCALE GENOMIC DNA]</scope>
    <source>
        <strain evidence="2">Kwan_BN1</strain>
    </source>
</reference>
<dbReference type="PROSITE" id="PS51029">
    <property type="entry name" value="MADF"/>
    <property type="match status" value="1"/>
</dbReference>
<organism evidence="2 3">
    <name type="scientific">Bugula neritina</name>
    <name type="common">Brown bryozoan</name>
    <name type="synonym">Sertularia neritina</name>
    <dbReference type="NCBI Taxonomy" id="10212"/>
    <lineage>
        <taxon>Eukaryota</taxon>
        <taxon>Metazoa</taxon>
        <taxon>Spiralia</taxon>
        <taxon>Lophotrochozoa</taxon>
        <taxon>Bryozoa</taxon>
        <taxon>Gymnolaemata</taxon>
        <taxon>Cheilostomatida</taxon>
        <taxon>Flustrina</taxon>
        <taxon>Buguloidea</taxon>
        <taxon>Bugulidae</taxon>
        <taxon>Bugula</taxon>
    </lineage>
</organism>
<dbReference type="AlphaFoldDB" id="A0A7J7JSN1"/>
<dbReference type="InterPro" id="IPR006578">
    <property type="entry name" value="MADF-dom"/>
</dbReference>
<evidence type="ECO:0000313" key="3">
    <source>
        <dbReference type="Proteomes" id="UP000593567"/>
    </source>
</evidence>
<comment type="caution">
    <text evidence="2">The sequence shown here is derived from an EMBL/GenBank/DDBJ whole genome shotgun (WGS) entry which is preliminary data.</text>
</comment>
<dbReference type="Proteomes" id="UP000593567">
    <property type="component" value="Unassembled WGS sequence"/>
</dbReference>
<evidence type="ECO:0000313" key="2">
    <source>
        <dbReference type="EMBL" id="KAF6028466.1"/>
    </source>
</evidence>
<protein>
    <recommendedName>
        <fullName evidence="1">MADF domain-containing protein</fullName>
    </recommendedName>
</protein>
<dbReference type="OrthoDB" id="6159213at2759"/>